<dbReference type="InterPro" id="IPR037012">
    <property type="entry name" value="NanQ/TabA/YiaL_sf"/>
</dbReference>
<dbReference type="GO" id="GO:0005829">
    <property type="term" value="C:cytosol"/>
    <property type="evidence" value="ECO:0007669"/>
    <property type="project" value="TreeGrafter"/>
</dbReference>
<dbReference type="Gene3D" id="2.60.120.370">
    <property type="entry name" value="YhcH/YjgK/YiaL"/>
    <property type="match status" value="1"/>
</dbReference>
<gene>
    <name evidence="1" type="ORF">AV903_15055</name>
</gene>
<accession>A0A345CUC2</accession>
<dbReference type="RefSeq" id="WP_233479989.1">
    <property type="nucleotide sequence ID" value="NZ_CP013970.1"/>
</dbReference>
<dbReference type="InterPro" id="IPR004375">
    <property type="entry name" value="NanQ/TabA/YiaL"/>
</dbReference>
<sequence>MIFGHINNTEAYHYPAAVGCAIAYLAHHDFQNMVAGRHEVSETGWVVQVLDLQTGPYDENYPEAHRHVVDVQYLVHGEEHIGVATEKTGLAIHQPWDASRDIIFYRDAPSETLLLMKPGNFAVFFPQDIHRPNCMIGESKPIRKVVVKIPVADFT</sequence>
<dbReference type="NCBIfam" id="TIGR00022">
    <property type="entry name" value="YhcH/YjgK/YiaL family protein"/>
    <property type="match status" value="1"/>
</dbReference>
<evidence type="ECO:0000313" key="1">
    <source>
        <dbReference type="EMBL" id="AXF77039.1"/>
    </source>
</evidence>
<dbReference type="Pfam" id="PF04074">
    <property type="entry name" value="DUF386"/>
    <property type="match status" value="1"/>
</dbReference>
<organism evidence="1 2">
    <name type="scientific">Erwinia tracheiphila</name>
    <dbReference type="NCBI Taxonomy" id="65700"/>
    <lineage>
        <taxon>Bacteria</taxon>
        <taxon>Pseudomonadati</taxon>
        <taxon>Pseudomonadota</taxon>
        <taxon>Gammaproteobacteria</taxon>
        <taxon>Enterobacterales</taxon>
        <taxon>Erwiniaceae</taxon>
        <taxon>Erwinia</taxon>
    </lineage>
</organism>
<protein>
    <submittedName>
        <fullName evidence="1">DUF386 domain-containing protein</fullName>
    </submittedName>
</protein>
<reference evidence="2" key="1">
    <citation type="submission" date="2016-01" db="EMBL/GenBank/DDBJ databases">
        <authorList>
            <person name="Shapiro L."/>
        </authorList>
    </citation>
    <scope>NUCLEOTIDE SEQUENCE [LARGE SCALE GENOMIC DNA]</scope>
    <source>
        <strain evidence="2">MDcuke</strain>
    </source>
</reference>
<dbReference type="Proteomes" id="UP000264980">
    <property type="component" value="Chromosome"/>
</dbReference>
<dbReference type="EMBL" id="CP013970">
    <property type="protein sequence ID" value="AXF77039.1"/>
    <property type="molecule type" value="Genomic_DNA"/>
</dbReference>
<evidence type="ECO:0000313" key="2">
    <source>
        <dbReference type="Proteomes" id="UP000264980"/>
    </source>
</evidence>
<dbReference type="PANTHER" id="PTHR34986:SF1">
    <property type="entry name" value="PROTEIN YIAL"/>
    <property type="match status" value="1"/>
</dbReference>
<name>A0A345CUC2_9GAMM</name>
<dbReference type="PANTHER" id="PTHR34986">
    <property type="entry name" value="EVOLVED BETA-GALACTOSIDASE SUBUNIT BETA"/>
    <property type="match status" value="1"/>
</dbReference>
<dbReference type="SUPFAM" id="SSF51197">
    <property type="entry name" value="Clavaminate synthase-like"/>
    <property type="match status" value="1"/>
</dbReference>
<dbReference type="AlphaFoldDB" id="A0A345CUC2"/>
<proteinExistence type="predicted"/>